<protein>
    <submittedName>
        <fullName evidence="1">Uncharacterized protein</fullName>
    </submittedName>
</protein>
<proteinExistence type="predicted"/>
<dbReference type="AlphaFoldDB" id="A0ABD5XZ14"/>
<dbReference type="Proteomes" id="UP001596432">
    <property type="component" value="Unassembled WGS sequence"/>
</dbReference>
<sequence>MITATLSERKVLTATIAFCDRYNIDYRDKGDARMKIRFGELDPDADPSPAFLAKRAFGLWTDAKQDAERFRSAVVKWSRPDGERCRVDAWRLLA</sequence>
<reference evidence="1 2" key="1">
    <citation type="journal article" date="2019" name="Int. J. Syst. Evol. Microbiol.">
        <title>The Global Catalogue of Microorganisms (GCM) 10K type strain sequencing project: providing services to taxonomists for standard genome sequencing and annotation.</title>
        <authorList>
            <consortium name="The Broad Institute Genomics Platform"/>
            <consortium name="The Broad Institute Genome Sequencing Center for Infectious Disease"/>
            <person name="Wu L."/>
            <person name="Ma J."/>
        </authorList>
    </citation>
    <scope>NUCLEOTIDE SEQUENCE [LARGE SCALE GENOMIC DNA]</scope>
    <source>
        <strain evidence="1 2">XZYJT29</strain>
    </source>
</reference>
<organism evidence="1 2">
    <name type="scientific">Halosimplex aquaticum</name>
    <dbReference type="NCBI Taxonomy" id="3026162"/>
    <lineage>
        <taxon>Archaea</taxon>
        <taxon>Methanobacteriati</taxon>
        <taxon>Methanobacteriota</taxon>
        <taxon>Stenosarchaea group</taxon>
        <taxon>Halobacteria</taxon>
        <taxon>Halobacteriales</taxon>
        <taxon>Haloarculaceae</taxon>
        <taxon>Halosimplex</taxon>
    </lineage>
</organism>
<dbReference type="RefSeq" id="WP_274325855.1">
    <property type="nucleotide sequence ID" value="NZ_CP118158.1"/>
</dbReference>
<dbReference type="GeneID" id="78820579"/>
<comment type="caution">
    <text evidence="1">The sequence shown here is derived from an EMBL/GenBank/DDBJ whole genome shotgun (WGS) entry which is preliminary data.</text>
</comment>
<evidence type="ECO:0000313" key="1">
    <source>
        <dbReference type="EMBL" id="MFC7140294.1"/>
    </source>
</evidence>
<accession>A0ABD5XZ14</accession>
<gene>
    <name evidence="1" type="ORF">ACFQMA_10695</name>
</gene>
<evidence type="ECO:0000313" key="2">
    <source>
        <dbReference type="Proteomes" id="UP001596432"/>
    </source>
</evidence>
<dbReference type="EMBL" id="JBHTAS010000001">
    <property type="protein sequence ID" value="MFC7140294.1"/>
    <property type="molecule type" value="Genomic_DNA"/>
</dbReference>
<name>A0ABD5XZ14_9EURY</name>
<keyword evidence="2" id="KW-1185">Reference proteome</keyword>